<keyword evidence="1" id="KW-0472">Membrane</keyword>
<dbReference type="STRING" id="575540.Isop_1725"/>
<dbReference type="InterPro" id="IPR006311">
    <property type="entry name" value="TAT_signal"/>
</dbReference>
<dbReference type="GO" id="GO:0009435">
    <property type="term" value="P:NAD+ biosynthetic process"/>
    <property type="evidence" value="ECO:0007669"/>
    <property type="project" value="InterPro"/>
</dbReference>
<dbReference type="InParanoid" id="E8R0W3"/>
<name>E8R0W3_ISOPI</name>
<keyword evidence="1" id="KW-0812">Transmembrane</keyword>
<dbReference type="Proteomes" id="UP000008631">
    <property type="component" value="Chromosome"/>
</dbReference>
<dbReference type="PANTHER" id="PTHR42716">
    <property type="entry name" value="L-ASPARTATE OXIDASE"/>
    <property type="match status" value="1"/>
</dbReference>
<dbReference type="EMBL" id="CP002353">
    <property type="protein sequence ID" value="ADV62309.1"/>
    <property type="molecule type" value="Genomic_DNA"/>
</dbReference>
<dbReference type="OrthoDB" id="615715at2"/>
<dbReference type="Pfam" id="PF12831">
    <property type="entry name" value="FAD_oxidored"/>
    <property type="match status" value="1"/>
</dbReference>
<dbReference type="Gene3D" id="3.40.50.720">
    <property type="entry name" value="NAD(P)-binding Rossmann-like Domain"/>
    <property type="match status" value="1"/>
</dbReference>
<dbReference type="RefSeq" id="WP_013564597.1">
    <property type="nucleotide sequence ID" value="NC_014962.1"/>
</dbReference>
<dbReference type="InterPro" id="IPR036188">
    <property type="entry name" value="FAD/NAD-bd_sf"/>
</dbReference>
<dbReference type="eggNOG" id="COG1053">
    <property type="taxonomic scope" value="Bacteria"/>
</dbReference>
<reference key="1">
    <citation type="submission" date="2010-11" db="EMBL/GenBank/DDBJ databases">
        <title>The complete sequence of chromosome of Isophaera pallida ATCC 43644.</title>
        <authorList>
            <consortium name="US DOE Joint Genome Institute (JGI-PGF)"/>
            <person name="Lucas S."/>
            <person name="Copeland A."/>
            <person name="Lapidus A."/>
            <person name="Bruce D."/>
            <person name="Goodwin L."/>
            <person name="Pitluck S."/>
            <person name="Kyrpides N."/>
            <person name="Mavromatis K."/>
            <person name="Pagani I."/>
            <person name="Ivanova N."/>
            <person name="Saunders E."/>
            <person name="Brettin T."/>
            <person name="Detter J.C."/>
            <person name="Han C."/>
            <person name="Tapia R."/>
            <person name="Land M."/>
            <person name="Hauser L."/>
            <person name="Markowitz V."/>
            <person name="Cheng J.-F."/>
            <person name="Hugenholtz P."/>
            <person name="Woyke T."/>
            <person name="Wu D."/>
            <person name="Eisen J.A."/>
        </authorList>
    </citation>
    <scope>NUCLEOTIDE SEQUENCE</scope>
    <source>
        <strain>ATCC 43644</strain>
    </source>
</reference>
<gene>
    <name evidence="2" type="ordered locus">Isop_1725</name>
</gene>
<protein>
    <submittedName>
        <fullName evidence="2">FAD dependent oxidoreductase</fullName>
    </submittedName>
</protein>
<reference evidence="2 3" key="2">
    <citation type="journal article" date="2011" name="Stand. Genomic Sci.">
        <title>Complete genome sequence of Isosphaera pallida type strain (IS1B).</title>
        <authorList>
            <consortium name="US DOE Joint Genome Institute (JGI-PGF)"/>
            <person name="Goker M."/>
            <person name="Cleland D."/>
            <person name="Saunders E."/>
            <person name="Lapidus A."/>
            <person name="Nolan M."/>
            <person name="Lucas S."/>
            <person name="Hammon N."/>
            <person name="Deshpande S."/>
            <person name="Cheng J.F."/>
            <person name="Tapia R."/>
            <person name="Han C."/>
            <person name="Goodwin L."/>
            <person name="Pitluck S."/>
            <person name="Liolios K."/>
            <person name="Pagani I."/>
            <person name="Ivanova N."/>
            <person name="Mavromatis K."/>
            <person name="Pati A."/>
            <person name="Chen A."/>
            <person name="Palaniappan K."/>
            <person name="Land M."/>
            <person name="Hauser L."/>
            <person name="Chang Y.J."/>
            <person name="Jeffries C.D."/>
            <person name="Detter J.C."/>
            <person name="Beck B."/>
            <person name="Woyke T."/>
            <person name="Bristow J."/>
            <person name="Eisen J.A."/>
            <person name="Markowitz V."/>
            <person name="Hugenholtz P."/>
            <person name="Kyrpides N.C."/>
            <person name="Klenk H.P."/>
        </authorList>
    </citation>
    <scope>NUCLEOTIDE SEQUENCE [LARGE SCALE GENOMIC DNA]</scope>
    <source>
        <strain evidence="3">ATCC 43644 / DSM 9630 / IS1B</strain>
    </source>
</reference>
<evidence type="ECO:0000256" key="1">
    <source>
        <dbReference type="SAM" id="Phobius"/>
    </source>
</evidence>
<dbReference type="PANTHER" id="PTHR42716:SF1">
    <property type="entry name" value="SLL0471 PROTEIN"/>
    <property type="match status" value="1"/>
</dbReference>
<sequence length="600" mass="65680">MTWSRPALPTRRDLLGLGVTVAAAAALGGSPSSVLFATPWTNRFPLAPSGQEPVLRAEVLIVGGGIGGVAAALAACRRGRRVILVEETEWLGGQWTSQAVPPDEHRWIESFGRTASYARLRKAVRDHYRRVYPLTGASVRDERLNPGQGRVSRLCCEPRVILAELEAALGPYLAAGRLTILRSTRAETVETEGDRVRMVRLRSRDNTLRVVEAPYILDATELGDLLPLAGAEFVTGAESHADTQEPHAPEQARPDDVQGFTLCFAVEHRPGENHVGDPDPPEDYAFWRDHHPQLEPAWPGPLLSWTFSHPVTLEPTTAGFDPTRDDVPGASLNLWVYRRILAASSFEASAGIRDVSLVNWPQNDFWLAPLHPPQGPTNPLAFHQARARAASLSLSLLHWMRTEAPRPDGGTGWPGLVLRRDITGTADGLAMFPYVRESRRIVAEFTVTENHVGLEARRAILRSQPGFDPTRDRITAAPFADSVGVGAYRIDLHPTTGGRNYLDLACLPFQIPLGALIPVRLENLLPACKNLGVTHLTNGAFRLHPVEWTIGEAAGLLVDFCLSQNLTPRGVRNHPHRLAAFQSLLSAEGLELSWPETSAL</sequence>
<keyword evidence="3" id="KW-1185">Reference proteome</keyword>
<proteinExistence type="predicted"/>
<organism evidence="2 3">
    <name type="scientific">Isosphaera pallida (strain ATCC 43644 / DSM 9630 / IS1B)</name>
    <dbReference type="NCBI Taxonomy" id="575540"/>
    <lineage>
        <taxon>Bacteria</taxon>
        <taxon>Pseudomonadati</taxon>
        <taxon>Planctomycetota</taxon>
        <taxon>Planctomycetia</taxon>
        <taxon>Isosphaerales</taxon>
        <taxon>Isosphaeraceae</taxon>
        <taxon>Isosphaera</taxon>
    </lineage>
</organism>
<dbReference type="InterPro" id="IPR005288">
    <property type="entry name" value="NadB"/>
</dbReference>
<dbReference type="SUPFAM" id="SSF51905">
    <property type="entry name" value="FAD/NAD(P)-binding domain"/>
    <property type="match status" value="1"/>
</dbReference>
<accession>E8R0W3</accession>
<dbReference type="GO" id="GO:0008734">
    <property type="term" value="F:L-aspartate oxidase activity"/>
    <property type="evidence" value="ECO:0007669"/>
    <property type="project" value="InterPro"/>
</dbReference>
<evidence type="ECO:0000313" key="2">
    <source>
        <dbReference type="EMBL" id="ADV62309.1"/>
    </source>
</evidence>
<evidence type="ECO:0000313" key="3">
    <source>
        <dbReference type="Proteomes" id="UP000008631"/>
    </source>
</evidence>
<keyword evidence="1" id="KW-1133">Transmembrane helix</keyword>
<dbReference type="KEGG" id="ipa:Isop_1725"/>
<dbReference type="AlphaFoldDB" id="E8R0W3"/>
<feature type="transmembrane region" description="Helical" evidence="1">
    <location>
        <begin position="53"/>
        <end position="76"/>
    </location>
</feature>
<dbReference type="PROSITE" id="PS51318">
    <property type="entry name" value="TAT"/>
    <property type="match status" value="1"/>
</dbReference>
<dbReference type="HOGENOM" id="CLU_029779_1_0_0"/>